<evidence type="ECO:0000313" key="1">
    <source>
        <dbReference type="EMBL" id="ANJ55997.1"/>
    </source>
</evidence>
<protein>
    <recommendedName>
        <fullName evidence="3">DUF1737 domain-containing protein</fullName>
    </recommendedName>
</protein>
<dbReference type="KEGG" id="psil:PMA3_12940"/>
<keyword evidence="2" id="KW-1185">Reference proteome</keyword>
<dbReference type="Proteomes" id="UP000078354">
    <property type="component" value="Chromosome"/>
</dbReference>
<proteinExistence type="predicted"/>
<organism evidence="1 2">
    <name type="scientific">Pseudomonas silesiensis</name>
    <dbReference type="NCBI Taxonomy" id="1853130"/>
    <lineage>
        <taxon>Bacteria</taxon>
        <taxon>Pseudomonadati</taxon>
        <taxon>Pseudomonadota</taxon>
        <taxon>Gammaproteobacteria</taxon>
        <taxon>Pseudomonadales</taxon>
        <taxon>Pseudomonadaceae</taxon>
        <taxon>Pseudomonas</taxon>
    </lineage>
</organism>
<evidence type="ECO:0008006" key="3">
    <source>
        <dbReference type="Google" id="ProtNLM"/>
    </source>
</evidence>
<gene>
    <name evidence="1" type="ORF">PMA3_12940</name>
</gene>
<dbReference type="EMBL" id="CP014870">
    <property type="protein sequence ID" value="ANJ55997.1"/>
    <property type="molecule type" value="Genomic_DNA"/>
</dbReference>
<accession>A0A191YT00</accession>
<evidence type="ECO:0000313" key="2">
    <source>
        <dbReference type="Proteomes" id="UP000078354"/>
    </source>
</evidence>
<dbReference type="RefSeq" id="WP_064677515.1">
    <property type="nucleotide sequence ID" value="NZ_CP014870.1"/>
</dbReference>
<sequence length="61" mass="6421">MQMHEAAKVVQVVGDENANEKLADGWRLLAVLPGPPLGSSSSTSVVYVLGKRKPVSESSIS</sequence>
<reference evidence="1 2" key="1">
    <citation type="journal article" date="2018" name="Syst. Appl. Microbiol.">
        <title>Pseudomonas silesiensis sp. nov. strain A3T isolated from a biological pesticide sewage treatment plant and analysis of the complete genome sequence.</title>
        <authorList>
            <person name="Kaminski M.A."/>
            <person name="Furmanczyk E.M."/>
            <person name="Sobczak A."/>
            <person name="Dziembowski A."/>
            <person name="Lipinski L."/>
        </authorList>
    </citation>
    <scope>NUCLEOTIDE SEQUENCE [LARGE SCALE GENOMIC DNA]</scope>
    <source>
        <strain evidence="1 2">A3</strain>
    </source>
</reference>
<dbReference type="AlphaFoldDB" id="A0A191YT00"/>
<name>A0A191YT00_9PSED</name>